<evidence type="ECO:0000256" key="6">
    <source>
        <dbReference type="SAM" id="MobiDB-lite"/>
    </source>
</evidence>
<evidence type="ECO:0000256" key="3">
    <source>
        <dbReference type="ARBA" id="ARBA00023125"/>
    </source>
</evidence>
<dbReference type="Pfam" id="PF00072">
    <property type="entry name" value="Response_reg"/>
    <property type="match status" value="1"/>
</dbReference>
<dbReference type="GO" id="GO:0000160">
    <property type="term" value="P:phosphorelay signal transduction system"/>
    <property type="evidence" value="ECO:0007669"/>
    <property type="project" value="InterPro"/>
</dbReference>
<dbReference type="PROSITE" id="PS00622">
    <property type="entry name" value="HTH_LUXR_1"/>
    <property type="match status" value="1"/>
</dbReference>
<sequence>MVSTASIKVLLADDEPLIRAGLRLILDGAPDIAIIGEADDGDTAVRLAAELAPDVVLMDIRMPRLSGIAATERITAAPEPPRVIVLTSFDTDDFILSALRAGASGFLLKDTPPADMVSAVRAAAADNLRFSPGVLKRIVAAAAAASAEFSEPASQHNPLAVLSEREHVIARAVARGLTNAEISAELYVSIATVKTHIANAFTKLNVTNRVQLAVTVLQAQPASTDRERFPGFHPRAESSPAPQAPR</sequence>
<accession>A0A975S944</accession>
<dbReference type="Proteomes" id="UP000680588">
    <property type="component" value="Chromosome"/>
</dbReference>
<feature type="modified residue" description="4-aspartylphosphate" evidence="5">
    <location>
        <position position="59"/>
    </location>
</feature>
<dbReference type="InterPro" id="IPR000792">
    <property type="entry name" value="Tscrpt_reg_LuxR_C"/>
</dbReference>
<dbReference type="SUPFAM" id="SSF46894">
    <property type="entry name" value="C-terminal effector domain of the bipartite response regulators"/>
    <property type="match status" value="1"/>
</dbReference>
<dbReference type="PANTHER" id="PTHR43214:SF24">
    <property type="entry name" value="TRANSCRIPTIONAL REGULATORY PROTEIN NARL-RELATED"/>
    <property type="match status" value="1"/>
</dbReference>
<dbReference type="CDD" id="cd06170">
    <property type="entry name" value="LuxR_C_like"/>
    <property type="match status" value="1"/>
</dbReference>
<keyword evidence="3" id="KW-0238">DNA-binding</keyword>
<evidence type="ECO:0000256" key="4">
    <source>
        <dbReference type="ARBA" id="ARBA00023163"/>
    </source>
</evidence>
<dbReference type="InterPro" id="IPR016032">
    <property type="entry name" value="Sig_transdc_resp-reg_C-effctor"/>
</dbReference>
<dbReference type="KEGG" id="asun:KG104_15775"/>
<dbReference type="InterPro" id="IPR011006">
    <property type="entry name" value="CheY-like_superfamily"/>
</dbReference>
<dbReference type="PROSITE" id="PS50110">
    <property type="entry name" value="RESPONSE_REGULATORY"/>
    <property type="match status" value="1"/>
</dbReference>
<dbReference type="PROSITE" id="PS50043">
    <property type="entry name" value="HTH_LUXR_2"/>
    <property type="match status" value="1"/>
</dbReference>
<proteinExistence type="predicted"/>
<dbReference type="InterPro" id="IPR058245">
    <property type="entry name" value="NreC/VraR/RcsB-like_REC"/>
</dbReference>
<dbReference type="GO" id="GO:0003677">
    <property type="term" value="F:DNA binding"/>
    <property type="evidence" value="ECO:0007669"/>
    <property type="project" value="UniProtKB-KW"/>
</dbReference>
<evidence type="ECO:0000313" key="9">
    <source>
        <dbReference type="EMBL" id="QWQ38103.1"/>
    </source>
</evidence>
<dbReference type="Pfam" id="PF00196">
    <property type="entry name" value="GerE"/>
    <property type="match status" value="1"/>
</dbReference>
<keyword evidence="2" id="KW-0805">Transcription regulation</keyword>
<feature type="domain" description="HTH luxR-type" evidence="7">
    <location>
        <begin position="155"/>
        <end position="220"/>
    </location>
</feature>
<dbReference type="EMBL" id="CP076456">
    <property type="protein sequence ID" value="QWQ38103.1"/>
    <property type="molecule type" value="Genomic_DNA"/>
</dbReference>
<feature type="region of interest" description="Disordered" evidence="6">
    <location>
        <begin position="223"/>
        <end position="246"/>
    </location>
</feature>
<dbReference type="SMART" id="SM00421">
    <property type="entry name" value="HTH_LUXR"/>
    <property type="match status" value="1"/>
</dbReference>
<organism evidence="9 10">
    <name type="scientific">Arthrobacter sunyaminii</name>
    <dbReference type="NCBI Taxonomy" id="2816859"/>
    <lineage>
        <taxon>Bacteria</taxon>
        <taxon>Bacillati</taxon>
        <taxon>Actinomycetota</taxon>
        <taxon>Actinomycetes</taxon>
        <taxon>Micrococcales</taxon>
        <taxon>Micrococcaceae</taxon>
        <taxon>Arthrobacter</taxon>
    </lineage>
</organism>
<keyword evidence="10" id="KW-1185">Reference proteome</keyword>
<evidence type="ECO:0000259" key="8">
    <source>
        <dbReference type="PROSITE" id="PS50110"/>
    </source>
</evidence>
<dbReference type="InterPro" id="IPR001789">
    <property type="entry name" value="Sig_transdc_resp-reg_receiver"/>
</dbReference>
<feature type="compositionally biased region" description="Basic and acidic residues" evidence="6">
    <location>
        <begin position="224"/>
        <end position="236"/>
    </location>
</feature>
<evidence type="ECO:0000256" key="5">
    <source>
        <dbReference type="PROSITE-ProRule" id="PRU00169"/>
    </source>
</evidence>
<dbReference type="Gene3D" id="3.40.50.2300">
    <property type="match status" value="1"/>
</dbReference>
<dbReference type="SMART" id="SM00448">
    <property type="entry name" value="REC"/>
    <property type="match status" value="1"/>
</dbReference>
<evidence type="ECO:0000259" key="7">
    <source>
        <dbReference type="PROSITE" id="PS50043"/>
    </source>
</evidence>
<feature type="domain" description="Response regulatory" evidence="8">
    <location>
        <begin position="8"/>
        <end position="124"/>
    </location>
</feature>
<evidence type="ECO:0000256" key="2">
    <source>
        <dbReference type="ARBA" id="ARBA00023015"/>
    </source>
</evidence>
<dbReference type="AlphaFoldDB" id="A0A975S944"/>
<keyword evidence="1 5" id="KW-0597">Phosphoprotein</keyword>
<dbReference type="SUPFAM" id="SSF52172">
    <property type="entry name" value="CheY-like"/>
    <property type="match status" value="1"/>
</dbReference>
<dbReference type="GO" id="GO:0006355">
    <property type="term" value="P:regulation of DNA-templated transcription"/>
    <property type="evidence" value="ECO:0007669"/>
    <property type="project" value="InterPro"/>
</dbReference>
<evidence type="ECO:0000313" key="10">
    <source>
        <dbReference type="Proteomes" id="UP000680588"/>
    </source>
</evidence>
<gene>
    <name evidence="9" type="ORF">KG104_15775</name>
</gene>
<dbReference type="InterPro" id="IPR039420">
    <property type="entry name" value="WalR-like"/>
</dbReference>
<reference evidence="9" key="1">
    <citation type="submission" date="2021-06" db="EMBL/GenBank/DDBJ databases">
        <title>Novel species in genus Arthrobacter.</title>
        <authorList>
            <person name="Zhang G."/>
        </authorList>
    </citation>
    <scope>NUCLEOTIDE SEQUENCE</scope>
    <source>
        <strain evidence="9">Zg-ZUI122</strain>
    </source>
</reference>
<dbReference type="PRINTS" id="PR00038">
    <property type="entry name" value="HTHLUXR"/>
</dbReference>
<protein>
    <submittedName>
        <fullName evidence="9">Response regulator transcription factor</fullName>
    </submittedName>
</protein>
<evidence type="ECO:0000256" key="1">
    <source>
        <dbReference type="ARBA" id="ARBA00022553"/>
    </source>
</evidence>
<keyword evidence="4" id="KW-0804">Transcription</keyword>
<dbReference type="PANTHER" id="PTHR43214">
    <property type="entry name" value="TWO-COMPONENT RESPONSE REGULATOR"/>
    <property type="match status" value="1"/>
</dbReference>
<dbReference type="CDD" id="cd17535">
    <property type="entry name" value="REC_NarL-like"/>
    <property type="match status" value="1"/>
</dbReference>
<name>A0A975S944_9MICC</name>